<dbReference type="AlphaFoldDB" id="A0A7G7YDQ9"/>
<reference evidence="2" key="1">
    <citation type="journal article" date="2020" name="Front. Microbiol.">
        <title>Characterization of Two Mitochondrial Genomes and Gene Expression Analysis Reveal Clues for Variations, Evolution, and Large-Sclerotium Formation in Medical Fungus Wolfiporia cocos.</title>
        <authorList>
            <person name="Chen M."/>
            <person name="Chen N."/>
            <person name="Wu T."/>
            <person name="Bian Y."/>
            <person name="Deng Y."/>
            <person name="Xu Z."/>
        </authorList>
    </citation>
    <scope>NUCLEOTIDE SEQUENCE</scope>
    <source>
        <strain evidence="2">BL16</strain>
    </source>
</reference>
<evidence type="ECO:0000313" key="2">
    <source>
        <dbReference type="EMBL" id="QNH92629.1"/>
    </source>
</evidence>
<geneLocation type="mitochondrion" evidence="2"/>
<accession>A0A7G7YDQ9</accession>
<protein>
    <submittedName>
        <fullName evidence="2">Uncharacterized protein</fullName>
    </submittedName>
</protein>
<evidence type="ECO:0000256" key="1">
    <source>
        <dbReference type="SAM" id="MobiDB-lite"/>
    </source>
</evidence>
<proteinExistence type="predicted"/>
<feature type="region of interest" description="Disordered" evidence="1">
    <location>
        <begin position="91"/>
        <end position="116"/>
    </location>
</feature>
<dbReference type="GeneID" id="59143086"/>
<gene>
    <name evidence="2" type="primary">orf10</name>
</gene>
<dbReference type="RefSeq" id="YP_009926584.1">
    <property type="nucleotide sequence ID" value="NC_050681.1"/>
</dbReference>
<sequence>MVSVRTIQRKSSWDKGTIDKRAAKSVQCDQFLYGSPPRLRTQRGGCVFRAEGERDIKYKQTKGWIQDLLGRVSKPPFFHLVRWAAARSNKNKGQNPKVTWFGGQFKGPGSWDKAYK</sequence>
<keyword evidence="2" id="KW-0496">Mitochondrion</keyword>
<name>A0A7G7YDQ9_9APHY</name>
<organism evidence="2">
    <name type="scientific">Wolfiporia cocos</name>
    <dbReference type="NCBI Taxonomy" id="81056"/>
    <lineage>
        <taxon>Eukaryota</taxon>
        <taxon>Fungi</taxon>
        <taxon>Dikarya</taxon>
        <taxon>Basidiomycota</taxon>
        <taxon>Agaricomycotina</taxon>
        <taxon>Agaricomycetes</taxon>
        <taxon>Polyporales</taxon>
        <taxon>Phaeolaceae</taxon>
        <taxon>Wolfiporia</taxon>
    </lineage>
</organism>
<dbReference type="EMBL" id="MT079861">
    <property type="protein sequence ID" value="QNH92629.1"/>
    <property type="molecule type" value="Genomic_DNA"/>
</dbReference>